<dbReference type="EMBL" id="CP063458">
    <property type="protein sequence ID" value="QOV90517.1"/>
    <property type="molecule type" value="Genomic_DNA"/>
</dbReference>
<dbReference type="KEGG" id="hbs:IPV69_03885"/>
<proteinExistence type="predicted"/>
<organism evidence="3 4">
    <name type="scientific">Humisphaera borealis</name>
    <dbReference type="NCBI Taxonomy" id="2807512"/>
    <lineage>
        <taxon>Bacteria</taxon>
        <taxon>Pseudomonadati</taxon>
        <taxon>Planctomycetota</taxon>
        <taxon>Phycisphaerae</taxon>
        <taxon>Tepidisphaerales</taxon>
        <taxon>Tepidisphaeraceae</taxon>
        <taxon>Humisphaera</taxon>
    </lineage>
</organism>
<keyword evidence="4" id="KW-1185">Reference proteome</keyword>
<evidence type="ECO:0000259" key="2">
    <source>
        <dbReference type="PROSITE" id="PS50006"/>
    </source>
</evidence>
<dbReference type="RefSeq" id="WP_206293605.1">
    <property type="nucleotide sequence ID" value="NZ_CP063458.1"/>
</dbReference>
<dbReference type="InterPro" id="IPR008984">
    <property type="entry name" value="SMAD_FHA_dom_sf"/>
</dbReference>
<dbReference type="Proteomes" id="UP000593765">
    <property type="component" value="Chromosome"/>
</dbReference>
<evidence type="ECO:0000313" key="3">
    <source>
        <dbReference type="EMBL" id="QOV90517.1"/>
    </source>
</evidence>
<dbReference type="PROSITE" id="PS50006">
    <property type="entry name" value="FHA_DOMAIN"/>
    <property type="match status" value="1"/>
</dbReference>
<feature type="domain" description="FHA" evidence="2">
    <location>
        <begin position="22"/>
        <end position="71"/>
    </location>
</feature>
<accession>A0A7M2WYD2</accession>
<dbReference type="CDD" id="cd00060">
    <property type="entry name" value="FHA"/>
    <property type="match status" value="1"/>
</dbReference>
<dbReference type="SMART" id="SM00240">
    <property type="entry name" value="FHA"/>
    <property type="match status" value="1"/>
</dbReference>
<feature type="region of interest" description="Disordered" evidence="1">
    <location>
        <begin position="172"/>
        <end position="201"/>
    </location>
</feature>
<gene>
    <name evidence="3" type="ORF">IPV69_03885</name>
</gene>
<dbReference type="AlphaFoldDB" id="A0A7M2WYD2"/>
<evidence type="ECO:0000313" key="4">
    <source>
        <dbReference type="Proteomes" id="UP000593765"/>
    </source>
</evidence>
<dbReference type="InterPro" id="IPR000253">
    <property type="entry name" value="FHA_dom"/>
</dbReference>
<dbReference type="Pfam" id="PF00498">
    <property type="entry name" value="FHA"/>
    <property type="match status" value="1"/>
</dbReference>
<protein>
    <submittedName>
        <fullName evidence="3">FHA domain-containing protein</fullName>
    </submittedName>
</protein>
<reference evidence="3 4" key="1">
    <citation type="submission" date="2020-10" db="EMBL/GenBank/DDBJ databases">
        <title>Wide distribution of Phycisphaera-like planctomycetes from WD2101 soil group in peatlands and genome analysis of the first cultivated representative.</title>
        <authorList>
            <person name="Dedysh S.N."/>
            <person name="Beletsky A.V."/>
            <person name="Ivanova A."/>
            <person name="Kulichevskaya I.S."/>
            <person name="Suzina N.E."/>
            <person name="Philippov D.A."/>
            <person name="Rakitin A.L."/>
            <person name="Mardanov A.V."/>
            <person name="Ravin N.V."/>
        </authorList>
    </citation>
    <scope>NUCLEOTIDE SEQUENCE [LARGE SCALE GENOMIC DNA]</scope>
    <source>
        <strain evidence="3 4">M1803</strain>
    </source>
</reference>
<sequence length="289" mass="31495">MAYVVVSFKDKEVGRWPLGKALSIGRAGECDIIVRDILLSRRHCQFEPSGAGWVAVDLGSKNGTRRGRQRINRHGLADGDVLTMGKTTVRFVIGRLPTEYKPPAKRPTDPFEALSGTVSDFDPVAAEAFCRENGLPKPQPIPREPAAYAKDDLYGLLNEIASSSWDSIYAQASQPKRPIPRNGTRVSSTARAGVDLQEPGVAVAPRKRSRLAFSEELQVKDARTSRPIRPASPLDLSTLSRAGGTLTSRSAASKNAARRSQVALTFGVIARPFVALHRWIAPAGRIRMF</sequence>
<dbReference type="Gene3D" id="2.60.200.20">
    <property type="match status" value="1"/>
</dbReference>
<name>A0A7M2WYD2_9BACT</name>
<evidence type="ECO:0000256" key="1">
    <source>
        <dbReference type="SAM" id="MobiDB-lite"/>
    </source>
</evidence>
<dbReference type="SUPFAM" id="SSF49879">
    <property type="entry name" value="SMAD/FHA domain"/>
    <property type="match status" value="1"/>
</dbReference>